<accession>A0A5D3KKE0</accession>
<proteinExistence type="predicted"/>
<comment type="caution">
    <text evidence="1">The sequence shown here is derived from an EMBL/GenBank/DDBJ whole genome shotgun (WGS) entry which is preliminary data.</text>
</comment>
<dbReference type="EMBL" id="VSSS01000023">
    <property type="protein sequence ID" value="TYL95943.1"/>
    <property type="molecule type" value="Genomic_DNA"/>
</dbReference>
<evidence type="ECO:0000313" key="2">
    <source>
        <dbReference type="Proteomes" id="UP000324758"/>
    </source>
</evidence>
<dbReference type="Pfam" id="PF19551">
    <property type="entry name" value="DUF6074"/>
    <property type="match status" value="1"/>
</dbReference>
<dbReference type="Proteomes" id="UP000324758">
    <property type="component" value="Unassembled WGS sequence"/>
</dbReference>
<protein>
    <submittedName>
        <fullName evidence="1">Uncharacterized protein</fullName>
    </submittedName>
</protein>
<dbReference type="RefSeq" id="WP_148772695.1">
    <property type="nucleotide sequence ID" value="NZ_VSSS01000023.1"/>
</dbReference>
<reference evidence="1 2" key="1">
    <citation type="submission" date="2019-08" db="EMBL/GenBank/DDBJ databases">
        <title>Bradyrhizobium hipponensis sp. nov., a rhizobium isolated from a Lupinus angustifolius root nodule in Tunisia.</title>
        <authorList>
            <person name="Off K."/>
            <person name="Rejili M."/>
            <person name="Mars M."/>
            <person name="Brachmann A."/>
            <person name="Marin M."/>
        </authorList>
    </citation>
    <scope>NUCLEOTIDE SEQUENCE [LARGE SCALE GENOMIC DNA]</scope>
    <source>
        <strain evidence="1 2">CTAW71</strain>
    </source>
</reference>
<dbReference type="AlphaFoldDB" id="A0A5D3KKE0"/>
<dbReference type="OrthoDB" id="8253545at2"/>
<sequence>MRGFCEKRRSVAEVVPFPYRHRRAFIERQATRAAELNPDAGQRHVRTQIQIQIDAMRRRGISEELILREARCMESAIRTALWRAVMQPPGHAQ</sequence>
<evidence type="ECO:0000313" key="1">
    <source>
        <dbReference type="EMBL" id="TYL95943.1"/>
    </source>
</evidence>
<keyword evidence="2" id="KW-1185">Reference proteome</keyword>
<organism evidence="1 2">
    <name type="scientific">Bradyrhizobium rifense</name>
    <dbReference type="NCBI Taxonomy" id="515499"/>
    <lineage>
        <taxon>Bacteria</taxon>
        <taxon>Pseudomonadati</taxon>
        <taxon>Pseudomonadota</taxon>
        <taxon>Alphaproteobacteria</taxon>
        <taxon>Hyphomicrobiales</taxon>
        <taxon>Nitrobacteraceae</taxon>
        <taxon>Bradyrhizobium</taxon>
    </lineage>
</organism>
<name>A0A5D3KKE0_9BRAD</name>
<gene>
    <name evidence="1" type="ORF">FXB40_13595</name>
</gene>
<dbReference type="InterPro" id="IPR045720">
    <property type="entry name" value="DUF6074"/>
</dbReference>